<reference evidence="1 2" key="1">
    <citation type="submission" date="2019-03" db="EMBL/GenBank/DDBJ databases">
        <title>Genomic Encyclopedia of Type Strains, Phase IV (KMG-IV): sequencing the most valuable type-strain genomes for metagenomic binning, comparative biology and taxonomic classification.</title>
        <authorList>
            <person name="Goeker M."/>
        </authorList>
    </citation>
    <scope>NUCLEOTIDE SEQUENCE [LARGE SCALE GENOMIC DNA]</scope>
    <source>
        <strain evidence="1 2">JA181</strain>
    </source>
</reference>
<protein>
    <recommendedName>
        <fullName evidence="3">AlpA family transcriptional regulator</fullName>
    </recommendedName>
</protein>
<gene>
    <name evidence="1" type="ORF">EV657_1711</name>
</gene>
<accession>A0A4R8F084</accession>
<dbReference type="Proteomes" id="UP000295484">
    <property type="component" value="Unassembled WGS sequence"/>
</dbReference>
<dbReference type="EMBL" id="SOEB01000071">
    <property type="protein sequence ID" value="TDX18412.1"/>
    <property type="molecule type" value="Genomic_DNA"/>
</dbReference>
<name>A0A4R8F084_9RHOB</name>
<organism evidence="1 2">
    <name type="scientific">Rhodovulum visakhapatnamense</name>
    <dbReference type="NCBI Taxonomy" id="364297"/>
    <lineage>
        <taxon>Bacteria</taxon>
        <taxon>Pseudomonadati</taxon>
        <taxon>Pseudomonadota</taxon>
        <taxon>Alphaproteobacteria</taxon>
        <taxon>Rhodobacterales</taxon>
        <taxon>Paracoccaceae</taxon>
        <taxon>Rhodovulum</taxon>
    </lineage>
</organism>
<sequence length="81" mass="8987">MPYARAESLLSTRPRTVPIFASERNAAQLLDMKQAEFRALVEAGHLPRGREIAPGLIRWPVEDLRRIASGEAAEGMGDVSW</sequence>
<dbReference type="AlphaFoldDB" id="A0A4R8F084"/>
<proteinExistence type="predicted"/>
<evidence type="ECO:0008006" key="3">
    <source>
        <dbReference type="Google" id="ProtNLM"/>
    </source>
</evidence>
<evidence type="ECO:0000313" key="1">
    <source>
        <dbReference type="EMBL" id="TDX18412.1"/>
    </source>
</evidence>
<comment type="caution">
    <text evidence="1">The sequence shown here is derived from an EMBL/GenBank/DDBJ whole genome shotgun (WGS) entry which is preliminary data.</text>
</comment>
<evidence type="ECO:0000313" key="2">
    <source>
        <dbReference type="Proteomes" id="UP000295484"/>
    </source>
</evidence>